<dbReference type="Proteomes" id="UP000482960">
    <property type="component" value="Unassembled WGS sequence"/>
</dbReference>
<dbReference type="AlphaFoldDB" id="A0A6V8LGM7"/>
<dbReference type="EMBL" id="BLPG01000001">
    <property type="protein sequence ID" value="GFJ93266.1"/>
    <property type="molecule type" value="Genomic_DNA"/>
</dbReference>
<reference evidence="2 3" key="1">
    <citation type="submission" date="2020-03" db="EMBL/GenBank/DDBJ databases">
        <title>Whole genome shotgun sequence of Phytohabitans rumicis NBRC 108638.</title>
        <authorList>
            <person name="Komaki H."/>
            <person name="Tamura T."/>
        </authorList>
    </citation>
    <scope>NUCLEOTIDE SEQUENCE [LARGE SCALE GENOMIC DNA]</scope>
    <source>
        <strain evidence="2 3">NBRC 108638</strain>
    </source>
</reference>
<keyword evidence="3" id="KW-1185">Reference proteome</keyword>
<evidence type="ECO:0000313" key="2">
    <source>
        <dbReference type="EMBL" id="GFJ93266.1"/>
    </source>
</evidence>
<organism evidence="2 3">
    <name type="scientific">Phytohabitans rumicis</name>
    <dbReference type="NCBI Taxonomy" id="1076125"/>
    <lineage>
        <taxon>Bacteria</taxon>
        <taxon>Bacillati</taxon>
        <taxon>Actinomycetota</taxon>
        <taxon>Actinomycetes</taxon>
        <taxon>Micromonosporales</taxon>
        <taxon>Micromonosporaceae</taxon>
    </lineage>
</organism>
<name>A0A6V8LGM7_9ACTN</name>
<feature type="transmembrane region" description="Helical" evidence="1">
    <location>
        <begin position="50"/>
        <end position="68"/>
    </location>
</feature>
<comment type="caution">
    <text evidence="2">The sequence shown here is derived from an EMBL/GenBank/DDBJ whole genome shotgun (WGS) entry which is preliminary data.</text>
</comment>
<accession>A0A6V8LGM7</accession>
<sequence length="84" mass="8548">MPPITTQAQALGPTPRWPLLANRAAGLALILGCAAAGVTITFTWPGPVDTAWTLLIASCLAGWGTYILSIPTGLRGLGSAVHPA</sequence>
<gene>
    <name evidence="2" type="ORF">Prum_069080</name>
</gene>
<reference evidence="2 3" key="2">
    <citation type="submission" date="2020-03" db="EMBL/GenBank/DDBJ databases">
        <authorList>
            <person name="Ichikawa N."/>
            <person name="Kimura A."/>
            <person name="Kitahashi Y."/>
            <person name="Uohara A."/>
        </authorList>
    </citation>
    <scope>NUCLEOTIDE SEQUENCE [LARGE SCALE GENOMIC DNA]</scope>
    <source>
        <strain evidence="2 3">NBRC 108638</strain>
    </source>
</reference>
<keyword evidence="1" id="KW-1133">Transmembrane helix</keyword>
<keyword evidence="1" id="KW-0812">Transmembrane</keyword>
<evidence type="ECO:0000256" key="1">
    <source>
        <dbReference type="SAM" id="Phobius"/>
    </source>
</evidence>
<evidence type="ECO:0000313" key="3">
    <source>
        <dbReference type="Proteomes" id="UP000482960"/>
    </source>
</evidence>
<proteinExistence type="predicted"/>
<keyword evidence="1" id="KW-0472">Membrane</keyword>
<feature type="transmembrane region" description="Helical" evidence="1">
    <location>
        <begin position="24"/>
        <end position="44"/>
    </location>
</feature>
<protein>
    <submittedName>
        <fullName evidence="2">Uncharacterized protein</fullName>
    </submittedName>
</protein>